<dbReference type="Gene3D" id="1.10.357.10">
    <property type="entry name" value="Tetracycline Repressor, domain 2"/>
    <property type="match status" value="1"/>
</dbReference>
<evidence type="ECO:0000256" key="2">
    <source>
        <dbReference type="ARBA" id="ARBA00023125"/>
    </source>
</evidence>
<keyword evidence="7" id="KW-1185">Reference proteome</keyword>
<protein>
    <submittedName>
        <fullName evidence="6">TetR family transcriptional regulator</fullName>
    </submittedName>
</protein>
<accession>A0ABP8C2H4</accession>
<evidence type="ECO:0000256" key="1">
    <source>
        <dbReference type="ARBA" id="ARBA00023015"/>
    </source>
</evidence>
<feature type="DNA-binding region" description="H-T-H motif" evidence="4">
    <location>
        <begin position="50"/>
        <end position="69"/>
    </location>
</feature>
<dbReference type="Pfam" id="PF17754">
    <property type="entry name" value="TetR_C_14"/>
    <property type="match status" value="1"/>
</dbReference>
<evidence type="ECO:0000256" key="4">
    <source>
        <dbReference type="PROSITE-ProRule" id="PRU00335"/>
    </source>
</evidence>
<dbReference type="InterPro" id="IPR041347">
    <property type="entry name" value="MftR_C"/>
</dbReference>
<dbReference type="InterPro" id="IPR001647">
    <property type="entry name" value="HTH_TetR"/>
</dbReference>
<dbReference type="PANTHER" id="PTHR30055">
    <property type="entry name" value="HTH-TYPE TRANSCRIPTIONAL REGULATOR RUTR"/>
    <property type="match status" value="1"/>
</dbReference>
<reference evidence="7" key="1">
    <citation type="journal article" date="2019" name="Int. J. Syst. Evol. Microbiol.">
        <title>The Global Catalogue of Microorganisms (GCM) 10K type strain sequencing project: providing services to taxonomists for standard genome sequencing and annotation.</title>
        <authorList>
            <consortium name="The Broad Institute Genomics Platform"/>
            <consortium name="The Broad Institute Genome Sequencing Center for Infectious Disease"/>
            <person name="Wu L."/>
            <person name="Ma J."/>
        </authorList>
    </citation>
    <scope>NUCLEOTIDE SEQUENCE [LARGE SCALE GENOMIC DNA]</scope>
    <source>
        <strain evidence="7">JCM 17440</strain>
    </source>
</reference>
<comment type="caution">
    <text evidence="6">The sequence shown here is derived from an EMBL/GenBank/DDBJ whole genome shotgun (WGS) entry which is preliminary data.</text>
</comment>
<proteinExistence type="predicted"/>
<evidence type="ECO:0000256" key="3">
    <source>
        <dbReference type="ARBA" id="ARBA00023163"/>
    </source>
</evidence>
<sequence>MSAEDLKQAATFSDHLERLPLRERKKRRTRMALQNQALRLFSEQGYEATTMEQIAAAAEVSASTAFRYFPTKEDLVIQDEYDPFMLELFRAQPPELSPIEALRSMFGEALPHLYERDRAQLTARIQLMATVPSIKSRFFNAMRGNTLAVIDQVIAERVGRDPKDPEVECFAWAVTGSLYAAMFSWLESDGELELPELVDRNLKFLAAGCPLGA</sequence>
<evidence type="ECO:0000313" key="6">
    <source>
        <dbReference type="EMBL" id="GAA4232348.1"/>
    </source>
</evidence>
<dbReference type="PROSITE" id="PS50977">
    <property type="entry name" value="HTH_TETR_2"/>
    <property type="match status" value="1"/>
</dbReference>
<gene>
    <name evidence="6" type="ORF">GCM10022254_31960</name>
</gene>
<dbReference type="RefSeq" id="WP_344896788.1">
    <property type="nucleotide sequence ID" value="NZ_BAABAS010000006.1"/>
</dbReference>
<dbReference type="SUPFAM" id="SSF46689">
    <property type="entry name" value="Homeodomain-like"/>
    <property type="match status" value="1"/>
</dbReference>
<dbReference type="Gene3D" id="1.10.10.60">
    <property type="entry name" value="Homeodomain-like"/>
    <property type="match status" value="1"/>
</dbReference>
<dbReference type="EMBL" id="BAABAS010000006">
    <property type="protein sequence ID" value="GAA4232348.1"/>
    <property type="molecule type" value="Genomic_DNA"/>
</dbReference>
<keyword evidence="1" id="KW-0805">Transcription regulation</keyword>
<keyword evidence="3" id="KW-0804">Transcription</keyword>
<keyword evidence="2 4" id="KW-0238">DNA-binding</keyword>
<dbReference type="Proteomes" id="UP001501710">
    <property type="component" value="Unassembled WGS sequence"/>
</dbReference>
<name>A0ABP8C2H4_9ACTN</name>
<dbReference type="PRINTS" id="PR00455">
    <property type="entry name" value="HTHTETR"/>
</dbReference>
<evidence type="ECO:0000313" key="7">
    <source>
        <dbReference type="Proteomes" id="UP001501710"/>
    </source>
</evidence>
<dbReference type="PANTHER" id="PTHR30055:SF234">
    <property type="entry name" value="HTH-TYPE TRANSCRIPTIONAL REGULATOR BETI"/>
    <property type="match status" value="1"/>
</dbReference>
<organism evidence="6 7">
    <name type="scientific">Actinomadura meridiana</name>
    <dbReference type="NCBI Taxonomy" id="559626"/>
    <lineage>
        <taxon>Bacteria</taxon>
        <taxon>Bacillati</taxon>
        <taxon>Actinomycetota</taxon>
        <taxon>Actinomycetes</taxon>
        <taxon>Streptosporangiales</taxon>
        <taxon>Thermomonosporaceae</taxon>
        <taxon>Actinomadura</taxon>
    </lineage>
</organism>
<evidence type="ECO:0000259" key="5">
    <source>
        <dbReference type="PROSITE" id="PS50977"/>
    </source>
</evidence>
<dbReference type="Pfam" id="PF00440">
    <property type="entry name" value="TetR_N"/>
    <property type="match status" value="1"/>
</dbReference>
<dbReference type="InterPro" id="IPR050109">
    <property type="entry name" value="HTH-type_TetR-like_transc_reg"/>
</dbReference>
<dbReference type="InterPro" id="IPR009057">
    <property type="entry name" value="Homeodomain-like_sf"/>
</dbReference>
<feature type="domain" description="HTH tetR-type" evidence="5">
    <location>
        <begin position="27"/>
        <end position="87"/>
    </location>
</feature>